<name>A0ACC1I398_9FUNG</name>
<gene>
    <name evidence="1" type="ORF">LPJ66_009660</name>
</gene>
<evidence type="ECO:0000313" key="2">
    <source>
        <dbReference type="Proteomes" id="UP001150581"/>
    </source>
</evidence>
<evidence type="ECO:0000313" key="1">
    <source>
        <dbReference type="EMBL" id="KAJ1886379.1"/>
    </source>
</evidence>
<proteinExistence type="predicted"/>
<accession>A0ACC1I398</accession>
<protein>
    <submittedName>
        <fullName evidence="1">Uncharacterized protein</fullName>
    </submittedName>
</protein>
<dbReference type="Proteomes" id="UP001150581">
    <property type="component" value="Unassembled WGS sequence"/>
</dbReference>
<keyword evidence="2" id="KW-1185">Reference proteome</keyword>
<dbReference type="EMBL" id="JANBPG010002273">
    <property type="protein sequence ID" value="KAJ1886379.1"/>
    <property type="molecule type" value="Genomic_DNA"/>
</dbReference>
<comment type="caution">
    <text evidence="1">The sequence shown here is derived from an EMBL/GenBank/DDBJ whole genome shotgun (WGS) entry which is preliminary data.</text>
</comment>
<organism evidence="1 2">
    <name type="scientific">Kickxella alabastrina</name>
    <dbReference type="NCBI Taxonomy" id="61397"/>
    <lineage>
        <taxon>Eukaryota</taxon>
        <taxon>Fungi</taxon>
        <taxon>Fungi incertae sedis</taxon>
        <taxon>Zoopagomycota</taxon>
        <taxon>Kickxellomycotina</taxon>
        <taxon>Kickxellomycetes</taxon>
        <taxon>Kickxellales</taxon>
        <taxon>Kickxellaceae</taxon>
        <taxon>Kickxella</taxon>
    </lineage>
</organism>
<sequence length="808" mass="90886">MTTRANTDDAFKKHCIAIGEYTRNQYRRLRKCESRPALETIWGDILIHRLALQEYCEELILSCPEQANDVSADRFLWKYVYYDAITECRKRLRLHVPLHDLSHTSSITGSMHSSDRLGSTDGNMVRSSRANSEGPLEEWQEQWWTMTLATLFNEALGYFQCLYSRMSSRLEASPLTYAKRYLNSEQYRLPPAYMIARRLYMYIGDVYRYQFMYLPLLSYGNIGPIDAAEILKLARWTYGRASAMFFDNGRANIQIAILSTYSHSLLNAVFWHMCSMCYTESSPGSRKRGMSSVSAAYAKQELTEVSDPIESLIIKFSQAVITGGGSNSVVFTVYEDLLAEFNADLDEITNSPAILNLDADFWVREYQLSVILGSLLTVVSEYPTWNAESQQYLLCIQHLALTLLLRQALCLQQTLGIGEADTPSTVYPLISLALWIDIWRSTPHLTETFKFASEVCPEFGQSAESFFDCLVRLVGDYSDYGLTAQHADQYAEMANGVLPHDLSLMGWMSLRVVQRRVRYQIIDTLPLICPSATGSPVLAGNAQIKCIDADANGGPLSHLWSNTANVMGVVFARAQELILAEATRGAMPFLGWDSAQQLVVGTSELPSEAEHLENEQNNTDSANASLSIDKESADSTNTAQHLLWPLRIPDVDIWCSHLSTVQEWLELSTFGVLLTNNVHQALFNFKKSGDGKILSSNATAALQLIHDYLSKVDSPLVIQQLPGDALDKWEDANVFLQYDEDEDMPVAEDVPKTMRDILSCAICLADTRYSQHGVAIVTDDEELGYYASWFGIQCMPSAVYLFNDEYNL</sequence>
<reference evidence="1" key="1">
    <citation type="submission" date="2022-07" db="EMBL/GenBank/DDBJ databases">
        <title>Phylogenomic reconstructions and comparative analyses of Kickxellomycotina fungi.</title>
        <authorList>
            <person name="Reynolds N.K."/>
            <person name="Stajich J.E."/>
            <person name="Barry K."/>
            <person name="Grigoriev I.V."/>
            <person name="Crous P."/>
            <person name="Smith M.E."/>
        </authorList>
    </citation>
    <scope>NUCLEOTIDE SEQUENCE</scope>
    <source>
        <strain evidence="1">Benny 63K</strain>
    </source>
</reference>